<dbReference type="AlphaFoldDB" id="A0A163B4P6"/>
<protein>
    <submittedName>
        <fullName evidence="1">Uncharacterized protein</fullName>
    </submittedName>
</protein>
<gene>
    <name evidence="1" type="ORF">AWE51_23120</name>
</gene>
<accession>A0A163B4P6</accession>
<dbReference type="Proteomes" id="UP000076715">
    <property type="component" value="Unassembled WGS sequence"/>
</dbReference>
<comment type="caution">
    <text evidence="1">The sequence shown here is derived from an EMBL/GenBank/DDBJ whole genome shotgun (WGS) entry which is preliminary data.</text>
</comment>
<dbReference type="EMBL" id="LQRT01000007">
    <property type="protein sequence ID" value="KZS41052.1"/>
    <property type="molecule type" value="Genomic_DNA"/>
</dbReference>
<sequence>MTLKNRIIIILSIGIITISKSFGQNSPKQLGIDFFNALKSNDSTKIMKIIPEPETLIEFSKSIGIKRNKKEITEFFTKYPNEVKQFINRFENLKDYGIKLGIELEFAEFKDIEINTRE</sequence>
<organism evidence="1 2">
    <name type="scientific">Aquimarina aggregata</name>
    <dbReference type="NCBI Taxonomy" id="1642818"/>
    <lineage>
        <taxon>Bacteria</taxon>
        <taxon>Pseudomonadati</taxon>
        <taxon>Bacteroidota</taxon>
        <taxon>Flavobacteriia</taxon>
        <taxon>Flavobacteriales</taxon>
        <taxon>Flavobacteriaceae</taxon>
        <taxon>Aquimarina</taxon>
    </lineage>
</organism>
<keyword evidence="2" id="KW-1185">Reference proteome</keyword>
<name>A0A163B4P6_9FLAO</name>
<evidence type="ECO:0000313" key="2">
    <source>
        <dbReference type="Proteomes" id="UP000076715"/>
    </source>
</evidence>
<reference evidence="1 2" key="1">
    <citation type="submission" date="2016-01" db="EMBL/GenBank/DDBJ databases">
        <title>The draft genome sequence of Aquimarina sp. RZW4-3-2.</title>
        <authorList>
            <person name="Wang Y."/>
        </authorList>
    </citation>
    <scope>NUCLEOTIDE SEQUENCE [LARGE SCALE GENOMIC DNA]</scope>
    <source>
        <strain evidence="1 2">RZW4-3-2</strain>
    </source>
</reference>
<proteinExistence type="predicted"/>
<evidence type="ECO:0000313" key="1">
    <source>
        <dbReference type="EMBL" id="KZS41052.1"/>
    </source>
</evidence>